<dbReference type="GO" id="GO:0008360">
    <property type="term" value="P:regulation of cell shape"/>
    <property type="evidence" value="ECO:0007669"/>
    <property type="project" value="UniProtKB-UniRule"/>
</dbReference>
<comment type="caution">
    <text evidence="7">The sequence shown here is derived from an EMBL/GenBank/DDBJ whole genome shotgun (WGS) entry which is preliminary data.</text>
</comment>
<evidence type="ECO:0000256" key="2">
    <source>
        <dbReference type="ARBA" id="ARBA00022741"/>
    </source>
</evidence>
<evidence type="ECO:0000313" key="8">
    <source>
        <dbReference type="Proteomes" id="UP000176303"/>
    </source>
</evidence>
<dbReference type="EMBL" id="MGDZ01000063">
    <property type="protein sequence ID" value="OGL72451.1"/>
    <property type="molecule type" value="Genomic_DNA"/>
</dbReference>
<dbReference type="CDD" id="cd10225">
    <property type="entry name" value="ASKHA_NBD_MreB-like"/>
    <property type="match status" value="1"/>
</dbReference>
<protein>
    <recommendedName>
        <fullName evidence="6">Cell shape-determining protein MreB</fullName>
    </recommendedName>
</protein>
<dbReference type="GO" id="GO:0005737">
    <property type="term" value="C:cytoplasm"/>
    <property type="evidence" value="ECO:0007669"/>
    <property type="project" value="UniProtKB-SubCell"/>
</dbReference>
<gene>
    <name evidence="6" type="primary">mreB</name>
    <name evidence="7" type="ORF">A3D72_01240</name>
</gene>
<evidence type="ECO:0000256" key="5">
    <source>
        <dbReference type="ARBA" id="ARBA00023458"/>
    </source>
</evidence>
<comment type="caution">
    <text evidence="6">Lacks conserved residue(s) required for the propagation of feature annotation.</text>
</comment>
<dbReference type="Gene3D" id="3.30.420.40">
    <property type="match status" value="3"/>
</dbReference>
<dbReference type="PRINTS" id="PR01652">
    <property type="entry name" value="SHAPEPROTEIN"/>
</dbReference>
<keyword evidence="1 6" id="KW-0963">Cytoplasm</keyword>
<dbReference type="GO" id="GO:0005524">
    <property type="term" value="F:ATP binding"/>
    <property type="evidence" value="ECO:0007669"/>
    <property type="project" value="UniProtKB-KW"/>
</dbReference>
<keyword evidence="3 6" id="KW-0067">ATP-binding</keyword>
<evidence type="ECO:0000256" key="4">
    <source>
        <dbReference type="ARBA" id="ARBA00022960"/>
    </source>
</evidence>
<dbReference type="AlphaFoldDB" id="A0A1F7U2I3"/>
<comment type="function">
    <text evidence="6">Forms membrane-associated dynamic filaments that are essential for cell shape determination. Acts by regulating cell wall synthesis and cell elongation, and thus cell shape. A feedback loop between cell geometry and MreB localization may maintain elongated cell shape by targeting cell wall growth to regions of negative cell wall curvature.</text>
</comment>
<comment type="subunit">
    <text evidence="6">Forms polymers.</text>
</comment>
<dbReference type="NCBIfam" id="TIGR00904">
    <property type="entry name" value="mreB"/>
    <property type="match status" value="1"/>
</dbReference>
<reference evidence="7 8" key="1">
    <citation type="journal article" date="2016" name="Nat. Commun.">
        <title>Thousands of microbial genomes shed light on interconnected biogeochemical processes in an aquifer system.</title>
        <authorList>
            <person name="Anantharaman K."/>
            <person name="Brown C.T."/>
            <person name="Hug L.A."/>
            <person name="Sharon I."/>
            <person name="Castelle C.J."/>
            <person name="Probst A.J."/>
            <person name="Thomas B.C."/>
            <person name="Singh A."/>
            <person name="Wilkins M.J."/>
            <person name="Karaoz U."/>
            <person name="Brodie E.L."/>
            <person name="Williams K.H."/>
            <person name="Hubbard S.S."/>
            <person name="Banfield J.F."/>
        </authorList>
    </citation>
    <scope>NUCLEOTIDE SEQUENCE [LARGE SCALE GENOMIC DNA]</scope>
</reference>
<dbReference type="HAMAP" id="MF_02207">
    <property type="entry name" value="MreB"/>
    <property type="match status" value="1"/>
</dbReference>
<dbReference type="InterPro" id="IPR056546">
    <property type="entry name" value="MreB_MamK-like"/>
</dbReference>
<keyword evidence="2 6" id="KW-0547">Nucleotide-binding</keyword>
<evidence type="ECO:0000256" key="6">
    <source>
        <dbReference type="HAMAP-Rule" id="MF_02207"/>
    </source>
</evidence>
<evidence type="ECO:0000256" key="1">
    <source>
        <dbReference type="ARBA" id="ARBA00022490"/>
    </source>
</evidence>
<comment type="similarity">
    <text evidence="5 6">Belongs to the FtsA/MreB family.</text>
</comment>
<dbReference type="PANTHER" id="PTHR42749:SF1">
    <property type="entry name" value="CELL SHAPE-DETERMINING PROTEIN MREB"/>
    <property type="match status" value="1"/>
</dbReference>
<dbReference type="GO" id="GO:0000902">
    <property type="term" value="P:cell morphogenesis"/>
    <property type="evidence" value="ECO:0007669"/>
    <property type="project" value="InterPro"/>
</dbReference>
<name>A0A1F7U2I3_9BACT</name>
<dbReference type="PANTHER" id="PTHR42749">
    <property type="entry name" value="CELL SHAPE-DETERMINING PROTEIN MREB"/>
    <property type="match status" value="1"/>
</dbReference>
<keyword evidence="4 6" id="KW-0133">Cell shape</keyword>
<sequence length="335" mass="35704">MLVKKIGIDLGTTNVEVYVPKKGIIINEPSVVAISTTDKKVLAVGKEAKEMIGRTPEYIVAHRPLKDGVIADYRTTEAMLRYFINKSLGGFRLFKPEVMVAVPGGITSTERRAVIDATLASGARSVYIIKEPIVAAIGSGIPIGSAYGHMIVEIGGGTIECAVISLGGVVASSSVRIGGNKLDLAIMEHVRRKHGLAIGERTAEEVKIQIGSALYLPEKLKMEIKGRDMVSGLPKVITVTSDDVTDAIQNELEGIIQTVKEVLHVTPPELSADVMDKGMILSGGSSQLRNLAELLSQATGVPAYVADEPMFAVVKGVGIALENLESYKRSFLAAR</sequence>
<dbReference type="InterPro" id="IPR043129">
    <property type="entry name" value="ATPase_NBD"/>
</dbReference>
<dbReference type="InterPro" id="IPR004753">
    <property type="entry name" value="MreB"/>
</dbReference>
<comment type="subcellular location">
    <subcellularLocation>
        <location evidence="6">Cytoplasm</location>
    </subcellularLocation>
    <text evidence="6">Membrane-associated.</text>
</comment>
<accession>A0A1F7U2I3</accession>
<dbReference type="STRING" id="1802391.A3D72_01240"/>
<dbReference type="SUPFAM" id="SSF53067">
    <property type="entry name" value="Actin-like ATPase domain"/>
    <property type="match status" value="2"/>
</dbReference>
<evidence type="ECO:0000313" key="7">
    <source>
        <dbReference type="EMBL" id="OGL72451.1"/>
    </source>
</evidence>
<feature type="binding site" evidence="6">
    <location>
        <begin position="204"/>
        <end position="207"/>
    </location>
    <ligand>
        <name>ATP</name>
        <dbReference type="ChEBI" id="CHEBI:30616"/>
    </ligand>
</feature>
<proteinExistence type="inferred from homology"/>
<organism evidence="7 8">
    <name type="scientific">Candidatus Uhrbacteria bacterium RIFCSPHIGHO2_02_FULL_57_19</name>
    <dbReference type="NCBI Taxonomy" id="1802391"/>
    <lineage>
        <taxon>Bacteria</taxon>
        <taxon>Candidatus Uhriibacteriota</taxon>
    </lineage>
</organism>
<feature type="binding site" evidence="6">
    <location>
        <begin position="156"/>
        <end position="158"/>
    </location>
    <ligand>
        <name>ATP</name>
        <dbReference type="ChEBI" id="CHEBI:30616"/>
    </ligand>
</feature>
<dbReference type="Pfam" id="PF06723">
    <property type="entry name" value="MreB_Mbl"/>
    <property type="match status" value="1"/>
</dbReference>
<dbReference type="NCBIfam" id="NF010539">
    <property type="entry name" value="PRK13927.1"/>
    <property type="match status" value="1"/>
</dbReference>
<dbReference type="Proteomes" id="UP000176303">
    <property type="component" value="Unassembled WGS sequence"/>
</dbReference>
<evidence type="ECO:0000256" key="3">
    <source>
        <dbReference type="ARBA" id="ARBA00022840"/>
    </source>
</evidence>